<dbReference type="PANTHER" id="PTHR13355:SF11">
    <property type="entry name" value="GLUCOSAMINE 6-PHOSPHATE N-ACETYLTRANSFERASE"/>
    <property type="match status" value="1"/>
</dbReference>
<dbReference type="Pfam" id="PF13673">
    <property type="entry name" value="Acetyltransf_10"/>
    <property type="match status" value="1"/>
</dbReference>
<protein>
    <submittedName>
        <fullName evidence="2">Predicted N-acyltransferase, GNAT family</fullName>
    </submittedName>
</protein>
<keyword evidence="2" id="KW-0808">Transferase</keyword>
<feature type="domain" description="N-acetyltransferase" evidence="1">
    <location>
        <begin position="10"/>
        <end position="150"/>
    </location>
</feature>
<dbReference type="PROSITE" id="PS51186">
    <property type="entry name" value="GNAT"/>
    <property type="match status" value="1"/>
</dbReference>
<dbReference type="STRING" id="237069.SAMN05216498_3178"/>
<evidence type="ECO:0000259" key="1">
    <source>
        <dbReference type="PROSITE" id="PS51186"/>
    </source>
</evidence>
<dbReference type="PANTHER" id="PTHR13355">
    <property type="entry name" value="GLUCOSAMINE 6-PHOSPHATE N-ACETYLTRANSFERASE"/>
    <property type="match status" value="1"/>
</dbReference>
<dbReference type="GO" id="GO:0004343">
    <property type="term" value="F:glucosamine 6-phosphate N-acetyltransferase activity"/>
    <property type="evidence" value="ECO:0007669"/>
    <property type="project" value="TreeGrafter"/>
</dbReference>
<dbReference type="SUPFAM" id="SSF55729">
    <property type="entry name" value="Acyl-CoA N-acyltransferases (Nat)"/>
    <property type="match status" value="1"/>
</dbReference>
<dbReference type="InterPro" id="IPR016181">
    <property type="entry name" value="Acyl_CoA_acyltransferase"/>
</dbReference>
<name>A0A1H0EJK2_9BACI</name>
<evidence type="ECO:0000313" key="3">
    <source>
        <dbReference type="Proteomes" id="UP000199334"/>
    </source>
</evidence>
<dbReference type="EMBL" id="FNIG01000009">
    <property type="protein sequence ID" value="SDN82510.1"/>
    <property type="molecule type" value="Genomic_DNA"/>
</dbReference>
<dbReference type="RefSeq" id="WP_245686888.1">
    <property type="nucleotide sequence ID" value="NZ_FNIG01000009.1"/>
</dbReference>
<dbReference type="InterPro" id="IPR039143">
    <property type="entry name" value="GNPNAT1-like"/>
</dbReference>
<dbReference type="Gene3D" id="3.40.630.30">
    <property type="match status" value="1"/>
</dbReference>
<reference evidence="2 3" key="1">
    <citation type="submission" date="2016-10" db="EMBL/GenBank/DDBJ databases">
        <authorList>
            <person name="de Groot N.N."/>
        </authorList>
    </citation>
    <scope>NUCLEOTIDE SEQUENCE [LARGE SCALE GENOMIC DNA]</scope>
    <source>
        <strain evidence="2 3">CGMCC 1.3442</strain>
    </source>
</reference>
<sequence>MKPSNSVNKMNIIKVDHDKQLEDAYSVRQTVFIKEQNVPPDIELDEHDQTAVHFVGYNGDQPIAASRLRLVDDYGKLERICVLKEERGKQYGVQIIHHMESYLSEQGFKKSKLNAQKHAEDFYKKIGYKTISGEFMDAGIPHVTMVKELS</sequence>
<gene>
    <name evidence="2" type="ORF">SAMN05216498_3178</name>
</gene>
<dbReference type="Proteomes" id="UP000199334">
    <property type="component" value="Unassembled WGS sequence"/>
</dbReference>
<accession>A0A1H0EJK2</accession>
<evidence type="ECO:0000313" key="2">
    <source>
        <dbReference type="EMBL" id="SDN82510.1"/>
    </source>
</evidence>
<keyword evidence="2" id="KW-0012">Acyltransferase</keyword>
<keyword evidence="3" id="KW-1185">Reference proteome</keyword>
<organism evidence="2 3">
    <name type="scientific">Tenuibacillus multivorans</name>
    <dbReference type="NCBI Taxonomy" id="237069"/>
    <lineage>
        <taxon>Bacteria</taxon>
        <taxon>Bacillati</taxon>
        <taxon>Bacillota</taxon>
        <taxon>Bacilli</taxon>
        <taxon>Bacillales</taxon>
        <taxon>Bacillaceae</taxon>
        <taxon>Tenuibacillus</taxon>
    </lineage>
</organism>
<dbReference type="InterPro" id="IPR000182">
    <property type="entry name" value="GNAT_dom"/>
</dbReference>
<proteinExistence type="predicted"/>
<dbReference type="AlphaFoldDB" id="A0A1H0EJK2"/>
<dbReference type="CDD" id="cd04301">
    <property type="entry name" value="NAT_SF"/>
    <property type="match status" value="1"/>
</dbReference>